<dbReference type="EMBL" id="JAUSVL010000001">
    <property type="protein sequence ID" value="MDQ0288465.1"/>
    <property type="molecule type" value="Genomic_DNA"/>
</dbReference>
<proteinExistence type="predicted"/>
<evidence type="ECO:0000313" key="2">
    <source>
        <dbReference type="EMBL" id="MDQ0288465.1"/>
    </source>
</evidence>
<comment type="caution">
    <text evidence="2">The sequence shown here is derived from an EMBL/GenBank/DDBJ whole genome shotgun (WGS) entry which is preliminary data.</text>
</comment>
<organism evidence="2 3">
    <name type="scientific">Oligosphaera ethanolica</name>
    <dbReference type="NCBI Taxonomy" id="760260"/>
    <lineage>
        <taxon>Bacteria</taxon>
        <taxon>Pseudomonadati</taxon>
        <taxon>Lentisphaerota</taxon>
        <taxon>Oligosphaeria</taxon>
        <taxon>Oligosphaerales</taxon>
        <taxon>Oligosphaeraceae</taxon>
        <taxon>Oligosphaera</taxon>
    </lineage>
</organism>
<dbReference type="InterPro" id="IPR011040">
    <property type="entry name" value="Sialidase"/>
</dbReference>
<protein>
    <recommendedName>
        <fullName evidence="1">Sialidase domain-containing protein</fullName>
    </recommendedName>
</protein>
<dbReference type="SUPFAM" id="SSF50939">
    <property type="entry name" value="Sialidases"/>
    <property type="match status" value="1"/>
</dbReference>
<sequence>MLPGSIVLELNPAPGNARNSEGAFVALRDGTLLFAYTRYHGQWADHASADIVLRRSADQGRSWSDSDEMLLANEGRQNVMSVSLLRLGNGDIAFFYLRKNGPDDCRPYLRLSRDEARTWSEPIAIIAAPGYFVLNNDRVIQLASGRLVVPVAYHRLRSATAIDGRGIALWYLSDDDGKSWREASHWWAAPVQNPAGLQEPGVIELSEGALLSWFRTGAGCQYRSMSGDSGETWTAPEASPFQSPTSPLSMKYLADQQGIIAVWNDHSGRLLPAGSSKDSWGRTPLVAAISRDNARSWTTGIVIEDSPDHGFCYCAIHAMSDAVLLAYCAGGADSGGVLNRLRLRRIAISDLQ</sequence>
<dbReference type="AlphaFoldDB" id="A0AAE3VDM8"/>
<dbReference type="PANTHER" id="PTHR43752">
    <property type="entry name" value="BNR/ASP-BOX REPEAT FAMILY PROTEIN"/>
    <property type="match status" value="1"/>
</dbReference>
<evidence type="ECO:0000313" key="3">
    <source>
        <dbReference type="Proteomes" id="UP001238163"/>
    </source>
</evidence>
<keyword evidence="3" id="KW-1185">Reference proteome</keyword>
<evidence type="ECO:0000259" key="1">
    <source>
        <dbReference type="Pfam" id="PF13088"/>
    </source>
</evidence>
<feature type="domain" description="Sialidase" evidence="1">
    <location>
        <begin position="47"/>
        <end position="322"/>
    </location>
</feature>
<dbReference type="PANTHER" id="PTHR43752:SF2">
    <property type="entry name" value="BNR_ASP-BOX REPEAT FAMILY PROTEIN"/>
    <property type="match status" value="1"/>
</dbReference>
<accession>A0AAE3VDM8</accession>
<dbReference type="Gene3D" id="2.120.10.10">
    <property type="match status" value="1"/>
</dbReference>
<name>A0AAE3VDM8_9BACT</name>
<dbReference type="RefSeq" id="WP_307259794.1">
    <property type="nucleotide sequence ID" value="NZ_JAUSVL010000001.1"/>
</dbReference>
<dbReference type="InterPro" id="IPR036278">
    <property type="entry name" value="Sialidase_sf"/>
</dbReference>
<gene>
    <name evidence="2" type="ORF">J3R75_000572</name>
</gene>
<reference evidence="2" key="1">
    <citation type="submission" date="2023-07" db="EMBL/GenBank/DDBJ databases">
        <title>Genomic Encyclopedia of Type Strains, Phase IV (KMG-IV): sequencing the most valuable type-strain genomes for metagenomic binning, comparative biology and taxonomic classification.</title>
        <authorList>
            <person name="Goeker M."/>
        </authorList>
    </citation>
    <scope>NUCLEOTIDE SEQUENCE</scope>
    <source>
        <strain evidence="2">DSM 24202</strain>
    </source>
</reference>
<dbReference type="Proteomes" id="UP001238163">
    <property type="component" value="Unassembled WGS sequence"/>
</dbReference>
<dbReference type="CDD" id="cd15482">
    <property type="entry name" value="Sialidase_non-viral"/>
    <property type="match status" value="1"/>
</dbReference>
<dbReference type="Pfam" id="PF13088">
    <property type="entry name" value="BNR_2"/>
    <property type="match status" value="1"/>
</dbReference>